<comment type="cofactor">
    <cofactor evidence="15">
        <name>Mg(2+)</name>
        <dbReference type="ChEBI" id="CHEBI:18420"/>
    </cofactor>
    <cofactor evidence="15">
        <name>Mn(2+)</name>
        <dbReference type="ChEBI" id="CHEBI:29035"/>
    </cofactor>
</comment>
<comment type="similarity">
    <text evidence="2 15">Belongs to the protein kinase superfamily. TKL Ser/Thr protein kinase family. TGFB receptor subfamily.</text>
</comment>
<dbReference type="PROSITE" id="PS50011">
    <property type="entry name" value="PROTEIN_KINASE_DOM"/>
    <property type="match status" value="1"/>
</dbReference>
<dbReference type="EC" id="2.7.11.30" evidence="15"/>
<name>T2MGF9_HYDVU</name>
<evidence type="ECO:0000256" key="9">
    <source>
        <dbReference type="ARBA" id="ARBA00022777"/>
    </source>
</evidence>
<dbReference type="GO" id="GO:0071363">
    <property type="term" value="P:cellular response to growth factor stimulus"/>
    <property type="evidence" value="ECO:0007669"/>
    <property type="project" value="TreeGrafter"/>
</dbReference>
<dbReference type="PROSITE" id="PS00108">
    <property type="entry name" value="PROTEIN_KINASE_ST"/>
    <property type="match status" value="1"/>
</dbReference>
<keyword evidence="5 15" id="KW-0812">Transmembrane</keyword>
<keyword evidence="7" id="KW-0732">Signal</keyword>
<reference evidence="17" key="1">
    <citation type="journal article" date="2013" name="Genome Biol. Evol.">
        <title>Punctuated emergences of genetic and phenotypic innovations in eumetazoan, bilaterian, euteleostome, and hominidae ancestors.</title>
        <authorList>
            <person name="Wenger Y."/>
            <person name="Galliot B."/>
        </authorList>
    </citation>
    <scope>NUCLEOTIDE SEQUENCE</scope>
    <source>
        <tissue evidence="17">Whole animals</tissue>
    </source>
</reference>
<accession>T2MGF9</accession>
<evidence type="ECO:0000256" key="1">
    <source>
        <dbReference type="ARBA" id="ARBA00004479"/>
    </source>
</evidence>
<comment type="catalytic activity">
    <reaction evidence="15">
        <text>L-threonyl-[receptor-protein] + ATP = O-phospho-L-threonyl-[receptor-protein] + ADP + H(+)</text>
        <dbReference type="Rhea" id="RHEA:44880"/>
        <dbReference type="Rhea" id="RHEA-COMP:11024"/>
        <dbReference type="Rhea" id="RHEA-COMP:11025"/>
        <dbReference type="ChEBI" id="CHEBI:15378"/>
        <dbReference type="ChEBI" id="CHEBI:30013"/>
        <dbReference type="ChEBI" id="CHEBI:30616"/>
        <dbReference type="ChEBI" id="CHEBI:61977"/>
        <dbReference type="ChEBI" id="CHEBI:456216"/>
        <dbReference type="EC" id="2.7.11.30"/>
    </reaction>
</comment>
<evidence type="ECO:0000256" key="12">
    <source>
        <dbReference type="ARBA" id="ARBA00022989"/>
    </source>
</evidence>
<dbReference type="GO" id="GO:0005524">
    <property type="term" value="F:ATP binding"/>
    <property type="evidence" value="ECO:0007669"/>
    <property type="project" value="UniProtKB-UniRule"/>
</dbReference>
<dbReference type="PRINTS" id="PR00653">
    <property type="entry name" value="ACTIVIN2R"/>
</dbReference>
<dbReference type="Gene3D" id="3.30.200.20">
    <property type="entry name" value="Phosphorylase Kinase, domain 1"/>
    <property type="match status" value="1"/>
</dbReference>
<evidence type="ECO:0000256" key="8">
    <source>
        <dbReference type="ARBA" id="ARBA00022741"/>
    </source>
</evidence>
<evidence type="ECO:0000256" key="5">
    <source>
        <dbReference type="ARBA" id="ARBA00022692"/>
    </source>
</evidence>
<feature type="transmembrane region" description="Helical" evidence="15">
    <location>
        <begin position="161"/>
        <end position="182"/>
    </location>
</feature>
<evidence type="ECO:0000256" key="10">
    <source>
        <dbReference type="ARBA" id="ARBA00022840"/>
    </source>
</evidence>
<keyword evidence="10 15" id="KW-0067">ATP-binding</keyword>
<gene>
    <name evidence="17" type="primary">ACVR2A</name>
</gene>
<evidence type="ECO:0000256" key="7">
    <source>
        <dbReference type="ARBA" id="ARBA00022729"/>
    </source>
</evidence>
<feature type="domain" description="Protein kinase" evidence="16">
    <location>
        <begin position="211"/>
        <end position="492"/>
    </location>
</feature>
<dbReference type="KEGG" id="hmg:100205621"/>
<evidence type="ECO:0000256" key="3">
    <source>
        <dbReference type="ARBA" id="ARBA00022527"/>
    </source>
</evidence>
<keyword evidence="3 15" id="KW-0723">Serine/threonine-protein kinase</keyword>
<dbReference type="InterPro" id="IPR001245">
    <property type="entry name" value="Ser-Thr/Tyr_kinase_cat_dom"/>
</dbReference>
<dbReference type="CDD" id="cd14053">
    <property type="entry name" value="STKc_ACVR2"/>
    <property type="match status" value="1"/>
</dbReference>
<dbReference type="Pfam" id="PF07714">
    <property type="entry name" value="PK_Tyr_Ser-Thr"/>
    <property type="match status" value="1"/>
</dbReference>
<dbReference type="EMBL" id="HAAD01004942">
    <property type="protein sequence ID" value="CDG71174.1"/>
    <property type="molecule type" value="mRNA"/>
</dbReference>
<comment type="subcellular location">
    <subcellularLocation>
        <location evidence="1 15">Membrane</location>
        <topology evidence="1 15">Single-pass type I membrane protein</topology>
    </subcellularLocation>
</comment>
<dbReference type="CDD" id="cd23533">
    <property type="entry name" value="TFP_LU_ECD_BMPR2_like"/>
    <property type="match status" value="1"/>
</dbReference>
<dbReference type="InterPro" id="IPR008271">
    <property type="entry name" value="Ser/Thr_kinase_AS"/>
</dbReference>
<evidence type="ECO:0000256" key="13">
    <source>
        <dbReference type="ARBA" id="ARBA00023136"/>
    </source>
</evidence>
<sequence>MCGCFFKSWTVYYILTVYINRFALLENRNNYCIHMDSENKNADCTHPLNCTVTETCEDEKAPCFTLYIQNLSATNETLLPHSSGCWHQDDTHVFLKDECYLEHQTTIQNFITYICLCTGHLCNKNVIFNQTVMVTKPPIEMATMLQTLKQSNKPPYNYSKFLYIVVPCFGVITIVGILVYMWRKNKIINETHLPLIGLPPPPSPPIISKHIDLHEIISHGQYGHVWKALYENKLVAVKMMLPSEKDSWETERKIYSNYILHHENILNFHAAEKRLENNYIQYWIITEFHQHGSLTDFLTFNIIDLKTLINLSLSIANGLTYLHENMKKPSIAHRDFKSRNVLVKDNFTCCISDFGSSFAFDDNADKEKAKFQVGTKRYMAPEVLEGAIAFRTEAFLCIDIYALGLVLWEILSRCGETQAPIGNYQAPYENIVGLHPSISDMVECVCERKLRPIILPEWTEHPILKEFCETIEECWEMEADARLSAWCVYERLVEQARNLENHLNNDDISQYKFCDSNYLC</sequence>
<dbReference type="OMA" id="PTIRECW"/>
<evidence type="ECO:0000256" key="6">
    <source>
        <dbReference type="ARBA" id="ARBA00022723"/>
    </source>
</evidence>
<evidence type="ECO:0000256" key="14">
    <source>
        <dbReference type="ARBA" id="ARBA00023170"/>
    </source>
</evidence>
<proteinExistence type="evidence at transcript level"/>
<keyword evidence="11 15" id="KW-0460">Magnesium</keyword>
<organism evidence="17">
    <name type="scientific">Hydra vulgaris</name>
    <name type="common">Hydra</name>
    <name type="synonym">Hydra attenuata</name>
    <dbReference type="NCBI Taxonomy" id="6087"/>
    <lineage>
        <taxon>Eukaryota</taxon>
        <taxon>Metazoa</taxon>
        <taxon>Cnidaria</taxon>
        <taxon>Hydrozoa</taxon>
        <taxon>Hydroidolina</taxon>
        <taxon>Anthoathecata</taxon>
        <taxon>Aplanulata</taxon>
        <taxon>Hydridae</taxon>
        <taxon>Hydra</taxon>
    </lineage>
</organism>
<dbReference type="AlphaFoldDB" id="T2MGF9"/>
<dbReference type="InterPro" id="IPR000719">
    <property type="entry name" value="Prot_kinase_dom"/>
</dbReference>
<dbReference type="OrthoDB" id="547665at2759"/>
<keyword evidence="8 15" id="KW-0547">Nucleotide-binding</keyword>
<dbReference type="PANTHER" id="PTHR23255:SF98">
    <property type="entry name" value="SERINE_THREONINE-PROTEIN KINASE RECEPTOR"/>
    <property type="match status" value="1"/>
</dbReference>
<dbReference type="InterPro" id="IPR011009">
    <property type="entry name" value="Kinase-like_dom_sf"/>
</dbReference>
<protein>
    <recommendedName>
        <fullName evidence="15">Serine/threonine-protein kinase receptor</fullName>
        <ecNumber evidence="15">2.7.11.30</ecNumber>
    </recommendedName>
</protein>
<dbReference type="GO" id="GO:0048179">
    <property type="term" value="C:activin receptor complex"/>
    <property type="evidence" value="ECO:0007669"/>
    <property type="project" value="TreeGrafter"/>
</dbReference>
<dbReference type="GO" id="GO:0048185">
    <property type="term" value="F:activin binding"/>
    <property type="evidence" value="ECO:0007669"/>
    <property type="project" value="TreeGrafter"/>
</dbReference>
<keyword evidence="4 15" id="KW-0808">Transferase</keyword>
<dbReference type="InterPro" id="IPR045860">
    <property type="entry name" value="Snake_toxin-like_sf"/>
</dbReference>
<dbReference type="InterPro" id="IPR000333">
    <property type="entry name" value="TGFB_receptor"/>
</dbReference>
<keyword evidence="15" id="KW-0464">Manganese</keyword>
<dbReference type="Gene3D" id="1.10.510.10">
    <property type="entry name" value="Transferase(Phosphotransferase) domain 1"/>
    <property type="match status" value="1"/>
</dbReference>
<evidence type="ECO:0000259" key="16">
    <source>
        <dbReference type="PROSITE" id="PS50011"/>
    </source>
</evidence>
<evidence type="ECO:0000256" key="11">
    <source>
        <dbReference type="ARBA" id="ARBA00022842"/>
    </source>
</evidence>
<keyword evidence="12 15" id="KW-1133">Transmembrane helix</keyword>
<dbReference type="GO" id="GO:0046872">
    <property type="term" value="F:metal ion binding"/>
    <property type="evidence" value="ECO:0007669"/>
    <property type="project" value="UniProtKB-KW"/>
</dbReference>
<keyword evidence="14 15" id="KW-0675">Receptor</keyword>
<evidence type="ECO:0000313" key="17">
    <source>
        <dbReference type="EMBL" id="CDG71174.1"/>
    </source>
</evidence>
<dbReference type="PANTHER" id="PTHR23255">
    <property type="entry name" value="TRANSFORMING GROWTH FACTOR-BETA RECEPTOR TYPE I AND II"/>
    <property type="match status" value="1"/>
</dbReference>
<keyword evidence="9 15" id="KW-0418">Kinase</keyword>
<dbReference type="Gene3D" id="2.10.60.10">
    <property type="entry name" value="CD59"/>
    <property type="match status" value="1"/>
</dbReference>
<evidence type="ECO:0000256" key="2">
    <source>
        <dbReference type="ARBA" id="ARBA00009605"/>
    </source>
</evidence>
<keyword evidence="6 15" id="KW-0479">Metal-binding</keyword>
<keyword evidence="13 15" id="KW-0472">Membrane</keyword>
<dbReference type="GO" id="GO:0017002">
    <property type="term" value="F:activin receptor activity"/>
    <property type="evidence" value="ECO:0007669"/>
    <property type="project" value="TreeGrafter"/>
</dbReference>
<dbReference type="SUPFAM" id="SSF56112">
    <property type="entry name" value="Protein kinase-like (PK-like)"/>
    <property type="match status" value="1"/>
</dbReference>
<evidence type="ECO:0000256" key="15">
    <source>
        <dbReference type="RuleBase" id="RU361271"/>
    </source>
</evidence>
<evidence type="ECO:0000256" key="4">
    <source>
        <dbReference type="ARBA" id="ARBA00022679"/>
    </source>
</evidence>